<keyword evidence="1" id="KW-1133">Transmembrane helix</keyword>
<dbReference type="KEGG" id="lcre:Pla8534_58880"/>
<organism evidence="2 3">
    <name type="scientific">Lignipirellula cremea</name>
    <dbReference type="NCBI Taxonomy" id="2528010"/>
    <lineage>
        <taxon>Bacteria</taxon>
        <taxon>Pseudomonadati</taxon>
        <taxon>Planctomycetota</taxon>
        <taxon>Planctomycetia</taxon>
        <taxon>Pirellulales</taxon>
        <taxon>Pirellulaceae</taxon>
        <taxon>Lignipirellula</taxon>
    </lineage>
</organism>
<dbReference type="EMBL" id="CP036433">
    <property type="protein sequence ID" value="QDU98027.1"/>
    <property type="molecule type" value="Genomic_DNA"/>
</dbReference>
<name>A0A518E1P8_9BACT</name>
<evidence type="ECO:0000313" key="2">
    <source>
        <dbReference type="EMBL" id="QDU98027.1"/>
    </source>
</evidence>
<evidence type="ECO:0000313" key="3">
    <source>
        <dbReference type="Proteomes" id="UP000317648"/>
    </source>
</evidence>
<gene>
    <name evidence="2" type="ORF">Pla8534_58880</name>
</gene>
<keyword evidence="1" id="KW-0472">Membrane</keyword>
<sequence length="102" mass="11577">MGEAGPGASTLTHLGETRGPGASVWRRLILESLRFNHFRIHHQESERALHIRRSSRRGAASLDYVLLLGVVLPLIAFVYYLAPRMMNTVYQMTSILVSWPFQ</sequence>
<keyword evidence="3" id="KW-1185">Reference proteome</keyword>
<accession>A0A518E1P8</accession>
<protein>
    <submittedName>
        <fullName evidence="2">Uncharacterized protein</fullName>
    </submittedName>
</protein>
<evidence type="ECO:0000256" key="1">
    <source>
        <dbReference type="SAM" id="Phobius"/>
    </source>
</evidence>
<keyword evidence="1" id="KW-0812">Transmembrane</keyword>
<dbReference type="Proteomes" id="UP000317648">
    <property type="component" value="Chromosome"/>
</dbReference>
<proteinExistence type="predicted"/>
<feature type="transmembrane region" description="Helical" evidence="1">
    <location>
        <begin position="62"/>
        <end position="82"/>
    </location>
</feature>
<reference evidence="2 3" key="1">
    <citation type="submission" date="2019-02" db="EMBL/GenBank/DDBJ databases">
        <title>Deep-cultivation of Planctomycetes and their phenomic and genomic characterization uncovers novel biology.</title>
        <authorList>
            <person name="Wiegand S."/>
            <person name="Jogler M."/>
            <person name="Boedeker C."/>
            <person name="Pinto D."/>
            <person name="Vollmers J."/>
            <person name="Rivas-Marin E."/>
            <person name="Kohn T."/>
            <person name="Peeters S.H."/>
            <person name="Heuer A."/>
            <person name="Rast P."/>
            <person name="Oberbeckmann S."/>
            <person name="Bunk B."/>
            <person name="Jeske O."/>
            <person name="Meyerdierks A."/>
            <person name="Storesund J.E."/>
            <person name="Kallscheuer N."/>
            <person name="Luecker S."/>
            <person name="Lage O.M."/>
            <person name="Pohl T."/>
            <person name="Merkel B.J."/>
            <person name="Hornburger P."/>
            <person name="Mueller R.-W."/>
            <person name="Bruemmer F."/>
            <person name="Labrenz M."/>
            <person name="Spormann A.M."/>
            <person name="Op den Camp H."/>
            <person name="Overmann J."/>
            <person name="Amann R."/>
            <person name="Jetten M.S.M."/>
            <person name="Mascher T."/>
            <person name="Medema M.H."/>
            <person name="Devos D.P."/>
            <person name="Kaster A.-K."/>
            <person name="Ovreas L."/>
            <person name="Rohde M."/>
            <person name="Galperin M.Y."/>
            <person name="Jogler C."/>
        </authorList>
    </citation>
    <scope>NUCLEOTIDE SEQUENCE [LARGE SCALE GENOMIC DNA]</scope>
    <source>
        <strain evidence="2 3">Pla85_3_4</strain>
    </source>
</reference>
<dbReference type="AlphaFoldDB" id="A0A518E1P8"/>